<evidence type="ECO:0000256" key="2">
    <source>
        <dbReference type="ARBA" id="ARBA00022448"/>
    </source>
</evidence>
<evidence type="ECO:0000256" key="10">
    <source>
        <dbReference type="PROSITE-ProRule" id="PRU01360"/>
    </source>
</evidence>
<evidence type="ECO:0000256" key="4">
    <source>
        <dbReference type="ARBA" id="ARBA00022692"/>
    </source>
</evidence>
<dbReference type="Pfam" id="PF13715">
    <property type="entry name" value="CarbopepD_reg_2"/>
    <property type="match status" value="1"/>
</dbReference>
<dbReference type="EMBL" id="DSZH01000124">
    <property type="protein sequence ID" value="HGU47458.1"/>
    <property type="molecule type" value="Genomic_DNA"/>
</dbReference>
<evidence type="ECO:0000256" key="1">
    <source>
        <dbReference type="ARBA" id="ARBA00004571"/>
    </source>
</evidence>
<dbReference type="Pfam" id="PF07715">
    <property type="entry name" value="Plug"/>
    <property type="match status" value="1"/>
</dbReference>
<dbReference type="InterPro" id="IPR037066">
    <property type="entry name" value="Plug_dom_sf"/>
</dbReference>
<feature type="domain" description="TonB-dependent receptor-like beta-barrel" evidence="13">
    <location>
        <begin position="379"/>
        <end position="818"/>
    </location>
</feature>
<evidence type="ECO:0000313" key="15">
    <source>
        <dbReference type="EMBL" id="HGQ54928.1"/>
    </source>
</evidence>
<dbReference type="Gene3D" id="2.60.40.1120">
    <property type="entry name" value="Carboxypeptidase-like, regulatory domain"/>
    <property type="match status" value="1"/>
</dbReference>
<evidence type="ECO:0000313" key="16">
    <source>
        <dbReference type="EMBL" id="HGU47458.1"/>
    </source>
</evidence>
<dbReference type="PROSITE" id="PS52016">
    <property type="entry name" value="TONB_DEPENDENT_REC_3"/>
    <property type="match status" value="1"/>
</dbReference>
<comment type="similarity">
    <text evidence="10 11">Belongs to the TonB-dependent receptor family.</text>
</comment>
<dbReference type="SUPFAM" id="SSF56935">
    <property type="entry name" value="Porins"/>
    <property type="match status" value="1"/>
</dbReference>
<evidence type="ECO:0000256" key="6">
    <source>
        <dbReference type="ARBA" id="ARBA00023077"/>
    </source>
</evidence>
<dbReference type="GO" id="GO:0009279">
    <property type="term" value="C:cell outer membrane"/>
    <property type="evidence" value="ECO:0007669"/>
    <property type="project" value="UniProtKB-SubCell"/>
</dbReference>
<keyword evidence="6 11" id="KW-0798">TonB box</keyword>
<keyword evidence="9 10" id="KW-0998">Cell outer membrane</keyword>
<comment type="subcellular location">
    <subcellularLocation>
        <location evidence="1 10">Cell outer membrane</location>
        <topology evidence="1 10">Multi-pass membrane protein</topology>
    </subcellularLocation>
</comment>
<dbReference type="InterPro" id="IPR008969">
    <property type="entry name" value="CarboxyPept-like_regulatory"/>
</dbReference>
<feature type="domain" description="TonB-dependent receptor plug" evidence="14">
    <location>
        <begin position="127"/>
        <end position="221"/>
    </location>
</feature>
<evidence type="ECO:0000256" key="12">
    <source>
        <dbReference type="SAM" id="SignalP"/>
    </source>
</evidence>
<dbReference type="InterPro" id="IPR039426">
    <property type="entry name" value="TonB-dep_rcpt-like"/>
</dbReference>
<dbReference type="Pfam" id="PF00593">
    <property type="entry name" value="TonB_dep_Rec_b-barrel"/>
    <property type="match status" value="1"/>
</dbReference>
<evidence type="ECO:0000256" key="3">
    <source>
        <dbReference type="ARBA" id="ARBA00022452"/>
    </source>
</evidence>
<dbReference type="EMBL" id="DTBX01000017">
    <property type="protein sequence ID" value="HGQ54928.1"/>
    <property type="molecule type" value="Genomic_DNA"/>
</dbReference>
<evidence type="ECO:0000259" key="13">
    <source>
        <dbReference type="Pfam" id="PF00593"/>
    </source>
</evidence>
<evidence type="ECO:0000256" key="7">
    <source>
        <dbReference type="ARBA" id="ARBA00023136"/>
    </source>
</evidence>
<keyword evidence="5 12" id="KW-0732">Signal</keyword>
<sequence>MRNLLKIIFILAVFFSYTAYAGETGKIAGRVIDANTKEPLVGVNVIVEGTELGAATDATGHYLIINVPVGTYDVTASYVGYEPVRVKGVKVIVDQTTYVDFQLKPTVIEIEKPVEVTAERPMVIKTAVQTTRIAGEEELKKLPLTVVTQLVNLQAGVVTHGGFAHVRGGRYDEVLTLVDGISAVDPFYQIAYHRPPSAAVSEVSIITGGFDAEYGEAMSGVVQIIKKEGGERHSGVLRYTSDDILPFRALDFGYNFYQFSLSGPLFTKRLRYALSGELMHTEDANPTKYKLQKPRDEYTGDIKLSYKLPKSKLSLSYYTACYQWQAWANSWKYWLDHYAAIRSFGDQLAINFNTMLKENMILDLKAGYHYYDRLQTVRDKEYQKRDKSHLLEKLGLWDLYRFKSEDYVFRNPEGLSPESAVFKLWKDKDAKWTEYNVSDNNPWGVPLFYCYGDYRLWHYRQSKTYNFKGDFTYVYKKIHEIKTGFEAKLYSLWLLENSLPWSSNPFWDAYKKYPYSLAYYIQDRADFGDLVVRAGLRFDMLHPKSRYRKYGEDGRNVLDTTTTEAKPKYKISPRLGISFPVTERMKFRFSYGHFFQSPTFTNLYESLFADIIQRGNIIVGNPDLNAQRTIAYESGLEWQISDFWGADLTLFYKDIYDLVGTRPVPALPMGYTIITNVEYGRVFGFEIGLQKRLSNYWSGKLAYTFQIAKGTAAEAWQWYTYNYQGIPFTQIDYYLDYDQRHVLNLDLGLSFPSDFVFIPLRDVDIGAIFNFGSGFPYTPTDVRGTRIGDLNSARMPATWNIDARLSKDIKIGGLNLSLFCDILNVTNRLNVTSVYSATGAPDWDGQTFVPGQFSWGQIPGDAGYHPARDYNHDGWISQLERYDSYVKAREDAINNPGNYGPPRRVRIGIGFGF</sequence>
<evidence type="ECO:0000256" key="9">
    <source>
        <dbReference type="ARBA" id="ARBA00023237"/>
    </source>
</evidence>
<dbReference type="InterPro" id="IPR000531">
    <property type="entry name" value="Beta-barrel_TonB"/>
</dbReference>
<keyword evidence="7 10" id="KW-0472">Membrane</keyword>
<gene>
    <name evidence="16" type="ORF">ENT60_02705</name>
    <name evidence="15" type="ORF">ENU28_00510</name>
</gene>
<dbReference type="AlphaFoldDB" id="A0A7C4S1G0"/>
<proteinExistence type="inferred from homology"/>
<dbReference type="InterPro" id="IPR036942">
    <property type="entry name" value="Beta-barrel_TonB_sf"/>
</dbReference>
<comment type="caution">
    <text evidence="16">The sequence shown here is derived from an EMBL/GenBank/DDBJ whole genome shotgun (WGS) entry which is preliminary data.</text>
</comment>
<evidence type="ECO:0000256" key="11">
    <source>
        <dbReference type="RuleBase" id="RU003357"/>
    </source>
</evidence>
<dbReference type="Gene3D" id="2.170.130.10">
    <property type="entry name" value="TonB-dependent receptor, plug domain"/>
    <property type="match status" value="1"/>
</dbReference>
<evidence type="ECO:0000256" key="5">
    <source>
        <dbReference type="ARBA" id="ARBA00022729"/>
    </source>
</evidence>
<dbReference type="GO" id="GO:0044718">
    <property type="term" value="P:siderophore transmembrane transport"/>
    <property type="evidence" value="ECO:0007669"/>
    <property type="project" value="TreeGrafter"/>
</dbReference>
<name>A0A7C4S1G0_UNCW3</name>
<keyword evidence="2 10" id="KW-0813">Transport</keyword>
<feature type="chain" id="PRO_5039820312" evidence="12">
    <location>
        <begin position="22"/>
        <end position="913"/>
    </location>
</feature>
<evidence type="ECO:0000259" key="14">
    <source>
        <dbReference type="Pfam" id="PF07715"/>
    </source>
</evidence>
<accession>A0A7C4S1G0</accession>
<dbReference type="PANTHER" id="PTHR30069:SF29">
    <property type="entry name" value="HEMOGLOBIN AND HEMOGLOBIN-HAPTOGLOBIN-BINDING PROTEIN 1-RELATED"/>
    <property type="match status" value="1"/>
</dbReference>
<keyword evidence="8 16" id="KW-0675">Receptor</keyword>
<dbReference type="InterPro" id="IPR012910">
    <property type="entry name" value="Plug_dom"/>
</dbReference>
<organism evidence="16">
    <name type="scientific">candidate division WOR-3 bacterium</name>
    <dbReference type="NCBI Taxonomy" id="2052148"/>
    <lineage>
        <taxon>Bacteria</taxon>
        <taxon>Bacteria division WOR-3</taxon>
    </lineage>
</organism>
<evidence type="ECO:0000256" key="8">
    <source>
        <dbReference type="ARBA" id="ARBA00023170"/>
    </source>
</evidence>
<reference evidence="16" key="1">
    <citation type="journal article" date="2020" name="mSystems">
        <title>Genome- and Community-Level Interaction Insights into Carbon Utilization and Element Cycling Functions of Hydrothermarchaeota in Hydrothermal Sediment.</title>
        <authorList>
            <person name="Zhou Z."/>
            <person name="Liu Y."/>
            <person name="Xu W."/>
            <person name="Pan J."/>
            <person name="Luo Z.H."/>
            <person name="Li M."/>
        </authorList>
    </citation>
    <scope>NUCLEOTIDE SEQUENCE [LARGE SCALE GENOMIC DNA]</scope>
    <source>
        <strain evidence="16">SpSt-594</strain>
        <strain evidence="15">SpSt-655</strain>
    </source>
</reference>
<keyword evidence="4 10" id="KW-0812">Transmembrane</keyword>
<feature type="signal peptide" evidence="12">
    <location>
        <begin position="1"/>
        <end position="21"/>
    </location>
</feature>
<dbReference type="PANTHER" id="PTHR30069">
    <property type="entry name" value="TONB-DEPENDENT OUTER MEMBRANE RECEPTOR"/>
    <property type="match status" value="1"/>
</dbReference>
<dbReference type="SUPFAM" id="SSF49464">
    <property type="entry name" value="Carboxypeptidase regulatory domain-like"/>
    <property type="match status" value="1"/>
</dbReference>
<dbReference type="GO" id="GO:0015344">
    <property type="term" value="F:siderophore uptake transmembrane transporter activity"/>
    <property type="evidence" value="ECO:0007669"/>
    <property type="project" value="TreeGrafter"/>
</dbReference>
<protein>
    <submittedName>
        <fullName evidence="16">TonB-dependent receptor</fullName>
    </submittedName>
</protein>
<keyword evidence="3 10" id="KW-1134">Transmembrane beta strand</keyword>
<dbReference type="Gene3D" id="2.40.170.20">
    <property type="entry name" value="TonB-dependent receptor, beta-barrel domain"/>
    <property type="match status" value="1"/>
</dbReference>